<keyword evidence="3" id="KW-1185">Reference proteome</keyword>
<evidence type="ECO:0000256" key="1">
    <source>
        <dbReference type="SAM" id="MobiDB-lite"/>
    </source>
</evidence>
<protein>
    <recommendedName>
        <fullName evidence="4">Nucleotidyltransferase domain-containing protein</fullName>
    </recommendedName>
</protein>
<gene>
    <name evidence="2" type="ORF">ACFYNZ_16920</name>
</gene>
<dbReference type="Proteomes" id="UP001601197">
    <property type="component" value="Unassembled WGS sequence"/>
</dbReference>
<name>A0ABW6KTE1_9ACTN</name>
<sequence>MGETITEGSGDDIDVCVVTHSEAAHGRFPHRRTRSRETRDATR</sequence>
<evidence type="ECO:0008006" key="4">
    <source>
        <dbReference type="Google" id="ProtNLM"/>
    </source>
</evidence>
<reference evidence="2 3" key="1">
    <citation type="submission" date="2024-10" db="EMBL/GenBank/DDBJ databases">
        <title>The Natural Products Discovery Center: Release of the First 8490 Sequenced Strains for Exploring Actinobacteria Biosynthetic Diversity.</title>
        <authorList>
            <person name="Kalkreuter E."/>
            <person name="Kautsar S.A."/>
            <person name="Yang D."/>
            <person name="Bader C.D."/>
            <person name="Teijaro C.N."/>
            <person name="Fluegel L."/>
            <person name="Davis C.M."/>
            <person name="Simpson J.R."/>
            <person name="Lauterbach L."/>
            <person name="Steele A.D."/>
            <person name="Gui C."/>
            <person name="Meng S."/>
            <person name="Li G."/>
            <person name="Viehrig K."/>
            <person name="Ye F."/>
            <person name="Su P."/>
            <person name="Kiefer A.F."/>
            <person name="Nichols A."/>
            <person name="Cepeda A.J."/>
            <person name="Yan W."/>
            <person name="Fan B."/>
            <person name="Jiang Y."/>
            <person name="Adhikari A."/>
            <person name="Zheng C.-J."/>
            <person name="Schuster L."/>
            <person name="Cowan T.M."/>
            <person name="Smanski M.J."/>
            <person name="Chevrette M.G."/>
            <person name="De Carvalho L.P.S."/>
            <person name="Shen B."/>
        </authorList>
    </citation>
    <scope>NUCLEOTIDE SEQUENCE [LARGE SCALE GENOMIC DNA]</scope>
    <source>
        <strain evidence="2 3">NPDC007147</strain>
    </source>
</reference>
<organism evidence="2 3">
    <name type="scientific">Streptomyces kebangsaanensis</name>
    <dbReference type="NCBI Taxonomy" id="864058"/>
    <lineage>
        <taxon>Bacteria</taxon>
        <taxon>Bacillati</taxon>
        <taxon>Actinomycetota</taxon>
        <taxon>Actinomycetes</taxon>
        <taxon>Kitasatosporales</taxon>
        <taxon>Streptomycetaceae</taxon>
        <taxon>Streptomyces</taxon>
    </lineage>
</organism>
<feature type="region of interest" description="Disordered" evidence="1">
    <location>
        <begin position="22"/>
        <end position="43"/>
    </location>
</feature>
<accession>A0ABW6KTE1</accession>
<proteinExistence type="predicted"/>
<dbReference type="EMBL" id="JBIAFJ010000013">
    <property type="protein sequence ID" value="MFE9171176.1"/>
    <property type="molecule type" value="Genomic_DNA"/>
</dbReference>
<dbReference type="RefSeq" id="WP_388347906.1">
    <property type="nucleotide sequence ID" value="NZ_JBIAFJ010000013.1"/>
</dbReference>
<evidence type="ECO:0000313" key="2">
    <source>
        <dbReference type="EMBL" id="MFE9171176.1"/>
    </source>
</evidence>
<evidence type="ECO:0000313" key="3">
    <source>
        <dbReference type="Proteomes" id="UP001601197"/>
    </source>
</evidence>
<comment type="caution">
    <text evidence="2">The sequence shown here is derived from an EMBL/GenBank/DDBJ whole genome shotgun (WGS) entry which is preliminary data.</text>
</comment>